<dbReference type="AlphaFoldDB" id="A0A8J7DPM6"/>
<dbReference type="PANTHER" id="PTHR33653:SF1">
    <property type="entry name" value="RIBONUCLEASE VAPC2"/>
    <property type="match status" value="1"/>
</dbReference>
<dbReference type="EMBL" id="JADEXG010000075">
    <property type="protein sequence ID" value="MBE9079955.1"/>
    <property type="molecule type" value="Genomic_DNA"/>
</dbReference>
<comment type="similarity">
    <text evidence="7 8">Belongs to the PINc/VapC protein family.</text>
</comment>
<feature type="binding site" evidence="8">
    <location>
        <position position="4"/>
    </location>
    <ligand>
        <name>Mg(2+)</name>
        <dbReference type="ChEBI" id="CHEBI:18420"/>
    </ligand>
</feature>
<dbReference type="HAMAP" id="MF_00265">
    <property type="entry name" value="VapC_Nob1"/>
    <property type="match status" value="1"/>
</dbReference>
<evidence type="ECO:0000313" key="11">
    <source>
        <dbReference type="Proteomes" id="UP000636505"/>
    </source>
</evidence>
<evidence type="ECO:0000256" key="1">
    <source>
        <dbReference type="ARBA" id="ARBA00001946"/>
    </source>
</evidence>
<keyword evidence="3 8" id="KW-0540">Nuclease</keyword>
<evidence type="ECO:0000256" key="8">
    <source>
        <dbReference type="HAMAP-Rule" id="MF_00265"/>
    </source>
</evidence>
<dbReference type="InterPro" id="IPR022907">
    <property type="entry name" value="VapC_family"/>
</dbReference>
<gene>
    <name evidence="8" type="primary">vapC</name>
    <name evidence="10" type="ORF">IQ241_22140</name>
</gene>
<evidence type="ECO:0000259" key="9">
    <source>
        <dbReference type="Pfam" id="PF01850"/>
    </source>
</evidence>
<comment type="function">
    <text evidence="8">Toxic component of a toxin-antitoxin (TA) system. An RNase.</text>
</comment>
<proteinExistence type="inferred from homology"/>
<comment type="cofactor">
    <cofactor evidence="1 8">
        <name>Mg(2+)</name>
        <dbReference type="ChEBI" id="CHEBI:18420"/>
    </cofactor>
</comment>
<feature type="domain" description="PIN" evidence="9">
    <location>
        <begin position="1"/>
        <end position="124"/>
    </location>
</feature>
<dbReference type="GO" id="GO:0000287">
    <property type="term" value="F:magnesium ion binding"/>
    <property type="evidence" value="ECO:0007669"/>
    <property type="project" value="UniProtKB-UniRule"/>
</dbReference>
<organism evidence="10 11">
    <name type="scientific">Vasconcelosia minhoensis LEGE 07310</name>
    <dbReference type="NCBI Taxonomy" id="915328"/>
    <lineage>
        <taxon>Bacteria</taxon>
        <taxon>Bacillati</taxon>
        <taxon>Cyanobacteriota</taxon>
        <taxon>Cyanophyceae</taxon>
        <taxon>Nodosilineales</taxon>
        <taxon>Cymatolegaceae</taxon>
        <taxon>Vasconcelosia</taxon>
        <taxon>Vasconcelosia minhoensis</taxon>
    </lineage>
</organism>
<evidence type="ECO:0000256" key="2">
    <source>
        <dbReference type="ARBA" id="ARBA00022649"/>
    </source>
</evidence>
<evidence type="ECO:0000256" key="7">
    <source>
        <dbReference type="ARBA" id="ARBA00038093"/>
    </source>
</evidence>
<dbReference type="SUPFAM" id="SSF88723">
    <property type="entry name" value="PIN domain-like"/>
    <property type="match status" value="1"/>
</dbReference>
<accession>A0A8J7DPM6</accession>
<dbReference type="Gene3D" id="3.40.50.1010">
    <property type="entry name" value="5'-nuclease"/>
    <property type="match status" value="1"/>
</dbReference>
<evidence type="ECO:0000256" key="3">
    <source>
        <dbReference type="ARBA" id="ARBA00022722"/>
    </source>
</evidence>
<protein>
    <recommendedName>
        <fullName evidence="8">Ribonuclease VapC</fullName>
        <shortName evidence="8">RNase VapC</shortName>
        <ecNumber evidence="8">3.1.-.-</ecNumber>
    </recommendedName>
    <alternativeName>
        <fullName evidence="8">Toxin VapC</fullName>
    </alternativeName>
</protein>
<dbReference type="CDD" id="cd09871">
    <property type="entry name" value="PIN_MtVapC28-VapC30-like"/>
    <property type="match status" value="1"/>
</dbReference>
<keyword evidence="8" id="KW-0800">Toxin</keyword>
<dbReference type="EC" id="3.1.-.-" evidence="8"/>
<dbReference type="GO" id="GO:0016787">
    <property type="term" value="F:hydrolase activity"/>
    <property type="evidence" value="ECO:0007669"/>
    <property type="project" value="UniProtKB-KW"/>
</dbReference>
<dbReference type="RefSeq" id="WP_193911432.1">
    <property type="nucleotide sequence ID" value="NZ_JADEXG010000075.1"/>
</dbReference>
<dbReference type="PANTHER" id="PTHR33653">
    <property type="entry name" value="RIBONUCLEASE VAPC2"/>
    <property type="match status" value="1"/>
</dbReference>
<feature type="binding site" evidence="8">
    <location>
        <position position="99"/>
    </location>
    <ligand>
        <name>Mg(2+)</name>
        <dbReference type="ChEBI" id="CHEBI:18420"/>
    </ligand>
</feature>
<keyword evidence="2 8" id="KW-1277">Toxin-antitoxin system</keyword>
<evidence type="ECO:0000256" key="6">
    <source>
        <dbReference type="ARBA" id="ARBA00022842"/>
    </source>
</evidence>
<evidence type="ECO:0000313" key="10">
    <source>
        <dbReference type="EMBL" id="MBE9079955.1"/>
    </source>
</evidence>
<dbReference type="Pfam" id="PF01850">
    <property type="entry name" value="PIN"/>
    <property type="match status" value="1"/>
</dbReference>
<dbReference type="GO" id="GO:0090729">
    <property type="term" value="F:toxin activity"/>
    <property type="evidence" value="ECO:0007669"/>
    <property type="project" value="UniProtKB-KW"/>
</dbReference>
<dbReference type="Proteomes" id="UP000636505">
    <property type="component" value="Unassembled WGS sequence"/>
</dbReference>
<keyword evidence="11" id="KW-1185">Reference proteome</keyword>
<evidence type="ECO:0000256" key="4">
    <source>
        <dbReference type="ARBA" id="ARBA00022723"/>
    </source>
</evidence>
<keyword evidence="5 8" id="KW-0378">Hydrolase</keyword>
<reference evidence="10" key="1">
    <citation type="submission" date="2020-10" db="EMBL/GenBank/DDBJ databases">
        <authorList>
            <person name="Castelo-Branco R."/>
            <person name="Eusebio N."/>
            <person name="Adriana R."/>
            <person name="Vieira A."/>
            <person name="Brugerolle De Fraissinette N."/>
            <person name="Rezende De Castro R."/>
            <person name="Schneider M.P."/>
            <person name="Vasconcelos V."/>
            <person name="Leao P.N."/>
        </authorList>
    </citation>
    <scope>NUCLEOTIDE SEQUENCE</scope>
    <source>
        <strain evidence="10">LEGE 07310</strain>
    </source>
</reference>
<evidence type="ECO:0000256" key="5">
    <source>
        <dbReference type="ARBA" id="ARBA00022801"/>
    </source>
</evidence>
<comment type="caution">
    <text evidence="10">The sequence shown here is derived from an EMBL/GenBank/DDBJ whole genome shotgun (WGS) entry which is preliminary data.</text>
</comment>
<keyword evidence="6 8" id="KW-0460">Magnesium</keyword>
<sequence length="130" mass="14090">MVIDTSAVIAILQQEAEAQQFAELIAVDRYRLMSSVSQLESAIVIGSRYGVTGQAQLDALLRTHAISIIPFTLVQAEAAKIAYFAYGKGHHPARLNMGDCCSYALAKTTGEPLLFKGNDFSQTDIPIVDE</sequence>
<dbReference type="InterPro" id="IPR050556">
    <property type="entry name" value="Type_II_TA_system_RNase"/>
</dbReference>
<dbReference type="InterPro" id="IPR029060">
    <property type="entry name" value="PIN-like_dom_sf"/>
</dbReference>
<keyword evidence="4 8" id="KW-0479">Metal-binding</keyword>
<dbReference type="InterPro" id="IPR002716">
    <property type="entry name" value="PIN_dom"/>
</dbReference>
<dbReference type="GO" id="GO:0004540">
    <property type="term" value="F:RNA nuclease activity"/>
    <property type="evidence" value="ECO:0007669"/>
    <property type="project" value="InterPro"/>
</dbReference>
<name>A0A8J7DPM6_9CYAN</name>